<evidence type="ECO:0000313" key="2">
    <source>
        <dbReference type="EMBL" id="CAD5205873.1"/>
    </source>
</evidence>
<dbReference type="InterPro" id="IPR011333">
    <property type="entry name" value="SKP1/BTB/POZ_sf"/>
</dbReference>
<dbReference type="SUPFAM" id="SSF54695">
    <property type="entry name" value="POZ domain"/>
    <property type="match status" value="1"/>
</dbReference>
<dbReference type="OrthoDB" id="10249567at2759"/>
<dbReference type="Proteomes" id="UP000783686">
    <property type="component" value="Unassembled WGS sequence"/>
</dbReference>
<dbReference type="EMBL" id="CAJFDH010000001">
    <property type="protein sequence ID" value="CAD5205873.1"/>
    <property type="molecule type" value="Genomic_DNA"/>
</dbReference>
<comment type="caution">
    <text evidence="2">The sequence shown here is derived from an EMBL/GenBank/DDBJ whole genome shotgun (WGS) entry which is preliminary data.</text>
</comment>
<keyword evidence="3" id="KW-1185">Reference proteome</keyword>
<dbReference type="SMART" id="SM00225">
    <property type="entry name" value="BTB"/>
    <property type="match status" value="1"/>
</dbReference>
<dbReference type="AlphaFoldDB" id="A0A811JRA3"/>
<dbReference type="PROSITE" id="PS50097">
    <property type="entry name" value="BTB"/>
    <property type="match status" value="1"/>
</dbReference>
<sequence length="185" mass="21398">MCSLRHNGPMLEVVEHRNDTVVFNNPRFCSFKVLCGSETVFVSKCFLAQKSPVFASMFTSGMKEDQRGELVMVDDVEAVKAMLLFIHQNTKVDTVNLAMKVIQLAHRYEIKLLMLQCELQLLENICEDRAEECLHLARKLKMDYLTFKCLEVWYTKFTISAAISDFYTEQQEENMSVSYDSDSSY</sequence>
<dbReference type="Pfam" id="PF00651">
    <property type="entry name" value="BTB"/>
    <property type="match status" value="1"/>
</dbReference>
<dbReference type="InterPro" id="IPR000210">
    <property type="entry name" value="BTB/POZ_dom"/>
</dbReference>
<evidence type="ECO:0000313" key="3">
    <source>
        <dbReference type="Proteomes" id="UP000614601"/>
    </source>
</evidence>
<dbReference type="EMBL" id="CAJFCW020000001">
    <property type="protein sequence ID" value="CAG9079631.1"/>
    <property type="molecule type" value="Genomic_DNA"/>
</dbReference>
<evidence type="ECO:0000259" key="1">
    <source>
        <dbReference type="PROSITE" id="PS50097"/>
    </source>
</evidence>
<dbReference type="CDD" id="cd18186">
    <property type="entry name" value="BTB_POZ_ZBTB_KLHL-like"/>
    <property type="match status" value="1"/>
</dbReference>
<reference evidence="2" key="1">
    <citation type="submission" date="2020-09" db="EMBL/GenBank/DDBJ databases">
        <authorList>
            <person name="Kikuchi T."/>
        </authorList>
    </citation>
    <scope>NUCLEOTIDE SEQUENCE</scope>
    <source>
        <strain evidence="2">SH1</strain>
    </source>
</reference>
<protein>
    <recommendedName>
        <fullName evidence="1">BTB domain-containing protein</fullName>
    </recommendedName>
</protein>
<dbReference type="Proteomes" id="UP000614601">
    <property type="component" value="Unassembled WGS sequence"/>
</dbReference>
<accession>A0A811JRA3</accession>
<gene>
    <name evidence="2" type="ORF">BOKJ2_LOCUS557</name>
</gene>
<name>A0A811JRA3_9BILA</name>
<dbReference type="PANTHER" id="PTHR24413">
    <property type="entry name" value="SPECKLE-TYPE POZ PROTEIN"/>
    <property type="match status" value="1"/>
</dbReference>
<proteinExistence type="predicted"/>
<dbReference type="Gene3D" id="3.30.710.10">
    <property type="entry name" value="Potassium Channel Kv1.1, Chain A"/>
    <property type="match status" value="1"/>
</dbReference>
<organism evidence="2 3">
    <name type="scientific">Bursaphelenchus okinawaensis</name>
    <dbReference type="NCBI Taxonomy" id="465554"/>
    <lineage>
        <taxon>Eukaryota</taxon>
        <taxon>Metazoa</taxon>
        <taxon>Ecdysozoa</taxon>
        <taxon>Nematoda</taxon>
        <taxon>Chromadorea</taxon>
        <taxon>Rhabditida</taxon>
        <taxon>Tylenchina</taxon>
        <taxon>Tylenchomorpha</taxon>
        <taxon>Aphelenchoidea</taxon>
        <taxon>Aphelenchoididae</taxon>
        <taxon>Bursaphelenchus</taxon>
    </lineage>
</organism>
<feature type="domain" description="BTB" evidence="1">
    <location>
        <begin position="29"/>
        <end position="87"/>
    </location>
</feature>